<dbReference type="InterPro" id="IPR036940">
    <property type="entry name" value="PI3/4_kinase_cat_sf"/>
</dbReference>
<dbReference type="SUPFAM" id="SSF56112">
    <property type="entry name" value="Protein kinase-like (PK-like)"/>
    <property type="match status" value="1"/>
</dbReference>
<dbReference type="PIRSF" id="PIRSF000587">
    <property type="entry name" value="PI3K_Vps34"/>
    <property type="match status" value="1"/>
</dbReference>
<evidence type="ECO:0000313" key="11">
    <source>
        <dbReference type="Proteomes" id="UP001165065"/>
    </source>
</evidence>
<dbReference type="Proteomes" id="UP001165065">
    <property type="component" value="Unassembled WGS sequence"/>
</dbReference>
<dbReference type="InterPro" id="IPR042236">
    <property type="entry name" value="PI3K_accessory_sf"/>
</dbReference>
<dbReference type="EMBL" id="BRYA01000501">
    <property type="protein sequence ID" value="GMI19888.1"/>
    <property type="molecule type" value="Genomic_DNA"/>
</dbReference>
<dbReference type="PROSITE" id="PS50290">
    <property type="entry name" value="PI3_4_KINASE_3"/>
    <property type="match status" value="1"/>
</dbReference>
<dbReference type="SMART" id="SM00146">
    <property type="entry name" value="PI3Kc"/>
    <property type="match status" value="1"/>
</dbReference>
<evidence type="ECO:0000256" key="3">
    <source>
        <dbReference type="ARBA" id="ARBA00022741"/>
    </source>
</evidence>
<dbReference type="GO" id="GO:0016303">
    <property type="term" value="F:1-phosphatidylinositol-3-kinase activity"/>
    <property type="evidence" value="ECO:0007669"/>
    <property type="project" value="UniProtKB-EC"/>
</dbReference>
<evidence type="ECO:0000256" key="2">
    <source>
        <dbReference type="ARBA" id="ARBA00022679"/>
    </source>
</evidence>
<evidence type="ECO:0000256" key="1">
    <source>
        <dbReference type="ARBA" id="ARBA00012073"/>
    </source>
</evidence>
<dbReference type="OrthoDB" id="67688at2759"/>
<evidence type="ECO:0000256" key="4">
    <source>
        <dbReference type="ARBA" id="ARBA00022777"/>
    </source>
</evidence>
<dbReference type="PANTHER" id="PTHR10048">
    <property type="entry name" value="PHOSPHATIDYLINOSITOL KINASE"/>
    <property type="match status" value="1"/>
</dbReference>
<dbReference type="PROSITE" id="PS00916">
    <property type="entry name" value="PI3_4_KINASE_2"/>
    <property type="match status" value="1"/>
</dbReference>
<proteinExistence type="inferred from homology"/>
<dbReference type="GO" id="GO:0005524">
    <property type="term" value="F:ATP binding"/>
    <property type="evidence" value="ECO:0007669"/>
    <property type="project" value="UniProtKB-UniRule"/>
</dbReference>
<dbReference type="Gene3D" id="3.30.1010.10">
    <property type="entry name" value="Phosphatidylinositol 3-kinase Catalytic Subunit, Chain A, domain 4"/>
    <property type="match status" value="1"/>
</dbReference>
<keyword evidence="3 6" id="KW-0547">Nucleotide-binding</keyword>
<dbReference type="AlphaFoldDB" id="A0A9W7L0S3"/>
<dbReference type="InterPro" id="IPR057756">
    <property type="entry name" value="PI3-kinase_type3/VPS34_cat"/>
</dbReference>
<dbReference type="GO" id="GO:0005768">
    <property type="term" value="C:endosome"/>
    <property type="evidence" value="ECO:0007669"/>
    <property type="project" value="TreeGrafter"/>
</dbReference>
<dbReference type="GO" id="GO:0034271">
    <property type="term" value="C:phosphatidylinositol 3-kinase complex, class III, type I"/>
    <property type="evidence" value="ECO:0007669"/>
    <property type="project" value="TreeGrafter"/>
</dbReference>
<dbReference type="InterPro" id="IPR018936">
    <property type="entry name" value="PI3/4_kinase_CS"/>
</dbReference>
<dbReference type="InterPro" id="IPR008290">
    <property type="entry name" value="PI3K_Vps34"/>
</dbReference>
<dbReference type="CDD" id="cd00896">
    <property type="entry name" value="PI3Kc_III"/>
    <property type="match status" value="1"/>
</dbReference>
<gene>
    <name evidence="10" type="ORF">TrCOL_g10314</name>
</gene>
<keyword evidence="5 6" id="KW-0067">ATP-binding</keyword>
<dbReference type="GO" id="GO:0005777">
    <property type="term" value="C:peroxisome"/>
    <property type="evidence" value="ECO:0007669"/>
    <property type="project" value="TreeGrafter"/>
</dbReference>
<dbReference type="PROSITE" id="PS51545">
    <property type="entry name" value="PIK_HELICAL"/>
    <property type="match status" value="1"/>
</dbReference>
<evidence type="ECO:0000313" key="10">
    <source>
        <dbReference type="EMBL" id="GMI19888.1"/>
    </source>
</evidence>
<evidence type="ECO:0000259" key="9">
    <source>
        <dbReference type="PROSITE" id="PS51545"/>
    </source>
</evidence>
<evidence type="ECO:0000256" key="6">
    <source>
        <dbReference type="PIRNR" id="PIRNR000587"/>
    </source>
</evidence>
<protein>
    <recommendedName>
        <fullName evidence="1">phosphatidylinositol 3-kinase</fullName>
        <ecNumber evidence="1">2.7.1.137</ecNumber>
    </recommendedName>
</protein>
<feature type="region of interest" description="Disordered" evidence="7">
    <location>
        <begin position="449"/>
        <end position="473"/>
    </location>
</feature>
<dbReference type="Gene3D" id="1.10.1070.11">
    <property type="entry name" value="Phosphatidylinositol 3-/4-kinase, catalytic domain"/>
    <property type="match status" value="1"/>
</dbReference>
<evidence type="ECO:0000259" key="8">
    <source>
        <dbReference type="PROSITE" id="PS50290"/>
    </source>
</evidence>
<comment type="caution">
    <text evidence="10">The sequence shown here is derived from an EMBL/GenBank/DDBJ whole genome shotgun (WGS) entry which is preliminary data.</text>
</comment>
<dbReference type="GO" id="GO:0034272">
    <property type="term" value="C:phosphatidylinositol 3-kinase complex, class III, type II"/>
    <property type="evidence" value="ECO:0007669"/>
    <property type="project" value="TreeGrafter"/>
</dbReference>
<dbReference type="PANTHER" id="PTHR10048:SF7">
    <property type="entry name" value="PHOSPHATIDYLINOSITOL 3-KINASE CATALYTIC SUBUNIT TYPE 3"/>
    <property type="match status" value="1"/>
</dbReference>
<feature type="compositionally biased region" description="Acidic residues" evidence="7">
    <location>
        <begin position="449"/>
        <end position="471"/>
    </location>
</feature>
<evidence type="ECO:0000256" key="7">
    <source>
        <dbReference type="SAM" id="MobiDB-lite"/>
    </source>
</evidence>
<dbReference type="InterPro" id="IPR000403">
    <property type="entry name" value="PI3/4_kinase_cat_dom"/>
</dbReference>
<dbReference type="GO" id="GO:0006897">
    <property type="term" value="P:endocytosis"/>
    <property type="evidence" value="ECO:0007669"/>
    <property type="project" value="TreeGrafter"/>
</dbReference>
<keyword evidence="4 6" id="KW-0418">Kinase</keyword>
<dbReference type="InterPro" id="IPR016024">
    <property type="entry name" value="ARM-type_fold"/>
</dbReference>
<dbReference type="InterPro" id="IPR001263">
    <property type="entry name" value="PI3K_accessory_dom"/>
</dbReference>
<dbReference type="Pfam" id="PF00613">
    <property type="entry name" value="PI3Ka"/>
    <property type="match status" value="1"/>
</dbReference>
<feature type="domain" description="PIK helical" evidence="9">
    <location>
        <begin position="318"/>
        <end position="527"/>
    </location>
</feature>
<name>A0A9W7L0S3_9STRA</name>
<dbReference type="Gene3D" id="1.25.40.70">
    <property type="entry name" value="Phosphatidylinositol 3-kinase, accessory domain (PIK)"/>
    <property type="match status" value="1"/>
</dbReference>
<keyword evidence="2 6" id="KW-0808">Transferase</keyword>
<feature type="compositionally biased region" description="Gly residues" evidence="7">
    <location>
        <begin position="555"/>
        <end position="566"/>
    </location>
</feature>
<dbReference type="SMART" id="SM00145">
    <property type="entry name" value="PI3Ka"/>
    <property type="match status" value="1"/>
</dbReference>
<evidence type="ECO:0000256" key="5">
    <source>
        <dbReference type="ARBA" id="ARBA00022840"/>
    </source>
</evidence>
<keyword evidence="11" id="KW-1185">Reference proteome</keyword>
<feature type="compositionally biased region" description="Basic residues" evidence="7">
    <location>
        <begin position="177"/>
        <end position="188"/>
    </location>
</feature>
<organism evidence="10 11">
    <name type="scientific">Triparma columacea</name>
    <dbReference type="NCBI Taxonomy" id="722753"/>
    <lineage>
        <taxon>Eukaryota</taxon>
        <taxon>Sar</taxon>
        <taxon>Stramenopiles</taxon>
        <taxon>Ochrophyta</taxon>
        <taxon>Bolidophyceae</taxon>
        <taxon>Parmales</taxon>
        <taxon>Triparmaceae</taxon>
        <taxon>Triparma</taxon>
    </lineage>
</organism>
<feature type="region of interest" description="Disordered" evidence="7">
    <location>
        <begin position="170"/>
        <end position="195"/>
    </location>
</feature>
<dbReference type="EC" id="2.7.1.137" evidence="1"/>
<reference evidence="11" key="1">
    <citation type="journal article" date="2023" name="Commun. Biol.">
        <title>Genome analysis of Parmales, the sister group of diatoms, reveals the evolutionary specialization of diatoms from phago-mixotrophs to photoautotrophs.</title>
        <authorList>
            <person name="Ban H."/>
            <person name="Sato S."/>
            <person name="Yoshikawa S."/>
            <person name="Yamada K."/>
            <person name="Nakamura Y."/>
            <person name="Ichinomiya M."/>
            <person name="Sato N."/>
            <person name="Blanc-Mathieu R."/>
            <person name="Endo H."/>
            <person name="Kuwata A."/>
            <person name="Ogata H."/>
        </authorList>
    </citation>
    <scope>NUCLEOTIDE SEQUENCE [LARGE SCALE GENOMIC DNA]</scope>
</reference>
<dbReference type="InterPro" id="IPR011009">
    <property type="entry name" value="Kinase-like_dom_sf"/>
</dbReference>
<dbReference type="GO" id="GO:0000045">
    <property type="term" value="P:autophagosome assembly"/>
    <property type="evidence" value="ECO:0007669"/>
    <property type="project" value="TreeGrafter"/>
</dbReference>
<feature type="compositionally biased region" description="Polar residues" evidence="7">
    <location>
        <begin position="540"/>
        <end position="549"/>
    </location>
</feature>
<feature type="region of interest" description="Disordered" evidence="7">
    <location>
        <begin position="534"/>
        <end position="570"/>
    </location>
</feature>
<accession>A0A9W7L0S3</accession>
<dbReference type="SUPFAM" id="SSF48371">
    <property type="entry name" value="ARM repeat"/>
    <property type="match status" value="1"/>
</dbReference>
<sequence>MTDMEVEDDLVYNRDEGVIVPSSDEERGGGRRKRYKTVLTFPIAVRDLGLDAQLRVRYRVPSSMFGDYHDNLSSDDDEFRVSYVKIWDSQGRIKQGEYKVEGGERVETSKEDLAEELRENDYWLDGITRERFKDVTMEGGMEGLEQDCLSSSPSFSVTLKFPDFNTPVVFSSPTSPHPHHHHHHHHHTTNNTQTLQTNRRVVNYAYALKKLALASRIRSVLESDDGGFRGNGFGGGVGGGGLRMWVYEDRGGQGGERTHGGGGIKLSKGARVRLVNYYNEVIRSIEGTIMCDVVEEKETSVCEEKYRLLSREGIRGMVDTSLKPDIGQKEEIRRILARPSDYLTTEEKDLIWRFRFSLVDDKRALSKFLLSVDWRQANEVIQASELLNQWRKRAPIDITDSLKLLSGAEGFRRTIVRDYAVETLEQCTDQALSMFLLQLVMAIKYEVFEEEEESDEDEEEGNTDAEGEGEAIEVPKVQVGTLGRFLIKRAMTSTALANYLFWYLIVECEDPTYGVYYKAVFEALKAEMAKTSMEGRDKYNSVSSERGSLSTAQGAGSGQTGGGGGQQDKHHDNVFTGVFKKMTDALQGSEHLAAITMQTTGGTGNRRSSDGAGTMLGLFQEQCQFFMGIMEEQIRARDSKGKKAQKESALKKNLAKYTNVSGRVGLLPVPLCPEVEVLGVKADGCFMFRSALYPAVVTFKKQPDETILREEVRRRKAEMTRRTSLNNKKFSELLGEKKDLDGNMVSGSSGRDNRKSRSIKGLAAEVKQLPPTNTSTIASRALNEEYSVIFKSGDDLRQDQLIIVMIRLFDSLLKAEGLDLCLTPYSILATSPTTGLVEFVKGSMPISAVLAKHGNIQEFFQATNQLEDIPNVRETYIRSCAGYCVITYILGIGDRHLDNIMMLPQGRFFHIDFGFIFGRDPKPMPPAFRLTQSMVDGFGGEEGFRKFKRLCGQVYNLLRRSAGLVINLLHLSKEGSVPDLSYHPTLTANEVIEKVEEKFRLDLNDEQAEAFFSGLIGECVGALAPRVLEVFHQIAVARR</sequence>
<dbReference type="InterPro" id="IPR015433">
    <property type="entry name" value="PI3/4_kinase"/>
</dbReference>
<comment type="similarity">
    <text evidence="6">Belongs to the PI3/PI4-kinase family.</text>
</comment>
<dbReference type="GO" id="GO:0048015">
    <property type="term" value="P:phosphatidylinositol-mediated signaling"/>
    <property type="evidence" value="ECO:0007669"/>
    <property type="project" value="TreeGrafter"/>
</dbReference>
<feature type="domain" description="PI3K/PI4K catalytic" evidence="8">
    <location>
        <begin position="765"/>
        <end position="1024"/>
    </location>
</feature>
<dbReference type="GO" id="GO:0000407">
    <property type="term" value="C:phagophore assembly site"/>
    <property type="evidence" value="ECO:0007669"/>
    <property type="project" value="TreeGrafter"/>
</dbReference>
<dbReference type="Pfam" id="PF00454">
    <property type="entry name" value="PI3_PI4_kinase"/>
    <property type="match status" value="1"/>
</dbReference>